<keyword evidence="4" id="KW-1133">Transmembrane helix</keyword>
<reference evidence="7" key="1">
    <citation type="submission" date="2021-02" db="EMBL/GenBank/DDBJ databases">
        <authorList>
            <person name="Bekaert M."/>
        </authorList>
    </citation>
    <scope>NUCLEOTIDE SEQUENCE</scope>
    <source>
        <strain evidence="7">IoA-00</strain>
    </source>
</reference>
<dbReference type="InterPro" id="IPR001727">
    <property type="entry name" value="GDT1-like"/>
</dbReference>
<dbReference type="AlphaFoldDB" id="A0A7R8CGF3"/>
<evidence type="ECO:0000256" key="5">
    <source>
        <dbReference type="ARBA" id="ARBA00023136"/>
    </source>
</evidence>
<dbReference type="GO" id="GO:0005794">
    <property type="term" value="C:Golgi apparatus"/>
    <property type="evidence" value="ECO:0007669"/>
    <property type="project" value="TreeGrafter"/>
</dbReference>
<dbReference type="GO" id="GO:0005384">
    <property type="term" value="F:manganese ion transmembrane transporter activity"/>
    <property type="evidence" value="ECO:0007669"/>
    <property type="project" value="TreeGrafter"/>
</dbReference>
<organism evidence="7 8">
    <name type="scientific">Lepeophtheirus salmonis</name>
    <name type="common">Salmon louse</name>
    <name type="synonym">Caligus salmonis</name>
    <dbReference type="NCBI Taxonomy" id="72036"/>
    <lineage>
        <taxon>Eukaryota</taxon>
        <taxon>Metazoa</taxon>
        <taxon>Ecdysozoa</taxon>
        <taxon>Arthropoda</taxon>
        <taxon>Crustacea</taxon>
        <taxon>Multicrustacea</taxon>
        <taxon>Hexanauplia</taxon>
        <taxon>Copepoda</taxon>
        <taxon>Siphonostomatoida</taxon>
        <taxon>Caligidae</taxon>
        <taxon>Lepeophtheirus</taxon>
    </lineage>
</organism>
<dbReference type="GO" id="GO:0015085">
    <property type="term" value="F:calcium ion transmembrane transporter activity"/>
    <property type="evidence" value="ECO:0007669"/>
    <property type="project" value="TreeGrafter"/>
</dbReference>
<evidence type="ECO:0000256" key="2">
    <source>
        <dbReference type="ARBA" id="ARBA00009190"/>
    </source>
</evidence>
<evidence type="ECO:0000313" key="7">
    <source>
        <dbReference type="EMBL" id="CAF2815626.1"/>
    </source>
</evidence>
<comment type="similarity">
    <text evidence="2 6">Belongs to the GDT1 family.</text>
</comment>
<dbReference type="Pfam" id="PF01169">
    <property type="entry name" value="GDT1"/>
    <property type="match status" value="1"/>
</dbReference>
<keyword evidence="3" id="KW-0812">Transmembrane</keyword>
<dbReference type="GO" id="GO:0016020">
    <property type="term" value="C:membrane"/>
    <property type="evidence" value="ECO:0007669"/>
    <property type="project" value="UniProtKB-SubCell"/>
</dbReference>
<dbReference type="PROSITE" id="PS01214">
    <property type="entry name" value="UPF0016"/>
    <property type="match status" value="1"/>
</dbReference>
<evidence type="ECO:0000256" key="1">
    <source>
        <dbReference type="ARBA" id="ARBA00004141"/>
    </source>
</evidence>
<dbReference type="Proteomes" id="UP000675881">
    <property type="component" value="Chromosome 12"/>
</dbReference>
<accession>A0A7R8CGF3</accession>
<keyword evidence="8" id="KW-1185">Reference proteome</keyword>
<proteinExistence type="inferred from homology"/>
<dbReference type="EMBL" id="HG994591">
    <property type="protein sequence ID" value="CAF2815626.1"/>
    <property type="molecule type" value="Genomic_DNA"/>
</dbReference>
<evidence type="ECO:0000256" key="3">
    <source>
        <dbReference type="ARBA" id="ARBA00022692"/>
    </source>
</evidence>
<evidence type="ECO:0000256" key="6">
    <source>
        <dbReference type="RuleBase" id="RU365102"/>
    </source>
</evidence>
<dbReference type="InterPro" id="IPR049555">
    <property type="entry name" value="GDT1-like_CS"/>
</dbReference>
<dbReference type="OrthoDB" id="442680at2759"/>
<keyword evidence="5" id="KW-0472">Membrane</keyword>
<evidence type="ECO:0000256" key="4">
    <source>
        <dbReference type="ARBA" id="ARBA00022989"/>
    </source>
</evidence>
<sequence>MSFLRRTKFLRSMFYVSFFITKRKEYSYSKALGYSLDTPSRFSYFIVQTVTWTCVDVVMLGKVGLLFWIVGLGFPVNCDIVKDEEEVPLIGEEKTFGFMNGFMTTFSVIVVSELGDKTFFIAALMAMKHSRRLVLAGALCSLDPHARLFAFFGLKLLWEGWRMEKGAEALELKEVSQEIQKQEDQESEIHLESQTSSSFLAPFFSDLYHDIFLRNGEIEVKLPLLFISVNDILALISGSDDEQVVYMEPPDVNYLTDEDSVDEDLNGEFCLNMLSHRQVRAPGELRSHWK</sequence>
<dbReference type="GO" id="GO:0032472">
    <property type="term" value="P:Golgi calcium ion transport"/>
    <property type="evidence" value="ECO:0007669"/>
    <property type="project" value="TreeGrafter"/>
</dbReference>
<dbReference type="GO" id="GO:0032468">
    <property type="term" value="P:Golgi calcium ion homeostasis"/>
    <property type="evidence" value="ECO:0007669"/>
    <property type="project" value="TreeGrafter"/>
</dbReference>
<dbReference type="PANTHER" id="PTHR12608:SF1">
    <property type="entry name" value="TRANSMEMBRANE PROTEIN 165"/>
    <property type="match status" value="1"/>
</dbReference>
<gene>
    <name evidence="7" type="ORF">LSAA_3461</name>
</gene>
<name>A0A7R8CGF3_LEPSM</name>
<evidence type="ECO:0000313" key="8">
    <source>
        <dbReference type="Proteomes" id="UP000675881"/>
    </source>
</evidence>
<dbReference type="PANTHER" id="PTHR12608">
    <property type="entry name" value="TRANSMEMBRANE PROTEIN HTP-1 RELATED"/>
    <property type="match status" value="1"/>
</dbReference>
<comment type="subcellular location">
    <subcellularLocation>
        <location evidence="1 6">Membrane</location>
        <topology evidence="1 6">Multi-pass membrane protein</topology>
    </subcellularLocation>
</comment>
<protein>
    <recommendedName>
        <fullName evidence="6">GDT1 family protein</fullName>
    </recommendedName>
</protein>